<evidence type="ECO:0000313" key="2">
    <source>
        <dbReference type="EMBL" id="MDI3424089.1"/>
    </source>
</evidence>
<feature type="region of interest" description="Disordered" evidence="1">
    <location>
        <begin position="50"/>
        <end position="71"/>
    </location>
</feature>
<dbReference type="EMBL" id="JASCIS010000073">
    <property type="protein sequence ID" value="MDI3424089.1"/>
    <property type="molecule type" value="Genomic_DNA"/>
</dbReference>
<proteinExistence type="predicted"/>
<accession>A0ABT6TAP9</accession>
<reference evidence="2 3" key="1">
    <citation type="submission" date="2023-05" db="EMBL/GenBank/DDBJ databases">
        <title>Draft genome sequence of Streptomyces sp. B-S-A12 isolated from a cave soil in Thailand.</title>
        <authorList>
            <person name="Chamroensaksri N."/>
            <person name="Muangham S."/>
        </authorList>
    </citation>
    <scope>NUCLEOTIDE SEQUENCE [LARGE SCALE GENOMIC DNA]</scope>
    <source>
        <strain evidence="2 3">B-S-A12</strain>
    </source>
</reference>
<gene>
    <name evidence="2" type="ORF">QIT00_37105</name>
</gene>
<keyword evidence="3" id="KW-1185">Reference proteome</keyword>
<organism evidence="2 3">
    <name type="scientific">Streptomyces luteolus</name>
    <dbReference type="NCBI Taxonomy" id="3043615"/>
    <lineage>
        <taxon>Bacteria</taxon>
        <taxon>Bacillati</taxon>
        <taxon>Actinomycetota</taxon>
        <taxon>Actinomycetes</taxon>
        <taxon>Kitasatosporales</taxon>
        <taxon>Streptomycetaceae</taxon>
        <taxon>Streptomyces</taxon>
    </lineage>
</organism>
<name>A0ABT6TAP9_9ACTN</name>
<comment type="caution">
    <text evidence="2">The sequence shown here is derived from an EMBL/GenBank/DDBJ whole genome shotgun (WGS) entry which is preliminary data.</text>
</comment>
<evidence type="ECO:0000313" key="3">
    <source>
        <dbReference type="Proteomes" id="UP001237105"/>
    </source>
</evidence>
<protein>
    <submittedName>
        <fullName evidence="2">Uncharacterized protein</fullName>
    </submittedName>
</protein>
<dbReference type="RefSeq" id="WP_282539914.1">
    <property type="nucleotide sequence ID" value="NZ_JASCIS010000073.1"/>
</dbReference>
<sequence>MASSRHDNQAELAFAQGREDRFEQFAGGCEMTGWQVDGPRPDRSRLPCTQLRWLDGPSGSDHAGKHLCPRM</sequence>
<dbReference type="Proteomes" id="UP001237105">
    <property type="component" value="Unassembled WGS sequence"/>
</dbReference>
<evidence type="ECO:0000256" key="1">
    <source>
        <dbReference type="SAM" id="MobiDB-lite"/>
    </source>
</evidence>